<keyword evidence="1" id="KW-0963">Cytoplasm</keyword>
<dbReference type="GO" id="GO:0006744">
    <property type="term" value="P:ubiquinone biosynthetic process"/>
    <property type="evidence" value="ECO:0007669"/>
    <property type="project" value="UniProtKB-UniRule"/>
</dbReference>
<dbReference type="PANTHER" id="PTHR38693:SF1">
    <property type="entry name" value="UBIQUINONE BIOSYNTHESIS ACCESSORY FACTOR UBIJ"/>
    <property type="match status" value="1"/>
</dbReference>
<evidence type="ECO:0000259" key="3">
    <source>
        <dbReference type="Pfam" id="PF02036"/>
    </source>
</evidence>
<name>A0A432ZQ84_9GAMM</name>
<proteinExistence type="inferred from homology"/>
<evidence type="ECO:0000256" key="2">
    <source>
        <dbReference type="SAM" id="Coils"/>
    </source>
</evidence>
<dbReference type="UniPathway" id="UPA00232"/>
<sequence length="206" mass="23711">MTLLPLLPVMLIESAANQLLALDESSPQRLQALQGKRVRLVLKELPKAITVQVEADAVRMMTADEAAVDCEIRTQLAVLPELRDSANITRLIKADALDIEGDPMLAQQLTQVFRQLDIDWEERLAEQLGDIPAHTIMRLWRRSRVQMQQLWQQNQRWVKGVVTDEKSLLVSQDEFQQWREQLQQLRSEIDRLERRAQQLSAGDLDA</sequence>
<dbReference type="Pfam" id="PF02036">
    <property type="entry name" value="SCP2"/>
    <property type="match status" value="1"/>
</dbReference>
<comment type="similarity">
    <text evidence="1">Belongs to the UbiJ family.</text>
</comment>
<feature type="domain" description="SCP2" evidence="3">
    <location>
        <begin position="17"/>
        <end position="113"/>
    </location>
</feature>
<dbReference type="SUPFAM" id="SSF55718">
    <property type="entry name" value="SCP-like"/>
    <property type="match status" value="1"/>
</dbReference>
<dbReference type="InterPro" id="IPR038989">
    <property type="entry name" value="UbiJ"/>
</dbReference>
<dbReference type="HAMAP" id="MF_02215">
    <property type="entry name" value="UbiJ"/>
    <property type="match status" value="1"/>
</dbReference>
<comment type="caution">
    <text evidence="4">The sequence shown here is derived from an EMBL/GenBank/DDBJ whole genome shotgun (WGS) entry which is preliminary data.</text>
</comment>
<reference evidence="4 5" key="1">
    <citation type="journal article" date="2011" name="Front. Microbiol.">
        <title>Genomic signatures of strain selection and enhancement in Bacillus atrophaeus var. globigii, a historical biowarfare simulant.</title>
        <authorList>
            <person name="Gibbons H.S."/>
            <person name="Broomall S.M."/>
            <person name="McNew L.A."/>
            <person name="Daligault H."/>
            <person name="Chapman C."/>
            <person name="Bruce D."/>
            <person name="Karavis M."/>
            <person name="Krepps M."/>
            <person name="McGregor P.A."/>
            <person name="Hong C."/>
            <person name="Park K.H."/>
            <person name="Akmal A."/>
            <person name="Feldman A."/>
            <person name="Lin J.S."/>
            <person name="Chang W.E."/>
            <person name="Higgs B.W."/>
            <person name="Demirev P."/>
            <person name="Lindquist J."/>
            <person name="Liem A."/>
            <person name="Fochler E."/>
            <person name="Read T.D."/>
            <person name="Tapia R."/>
            <person name="Johnson S."/>
            <person name="Bishop-Lilly K.A."/>
            <person name="Detter C."/>
            <person name="Han C."/>
            <person name="Sozhamannan S."/>
            <person name="Rosenzweig C.N."/>
            <person name="Skowronski E.W."/>
        </authorList>
    </citation>
    <scope>NUCLEOTIDE SEQUENCE [LARGE SCALE GENOMIC DNA]</scope>
    <source>
        <strain evidence="4 5">CC-PW-9</strain>
    </source>
</reference>
<dbReference type="OrthoDB" id="5801225at2"/>
<protein>
    <recommendedName>
        <fullName evidence="1">Ubiquinone biosynthesis accessory factor UbiJ</fullName>
    </recommendedName>
</protein>
<comment type="function">
    <text evidence="1">Required for ubiquinone (coenzyme Q) biosynthesis. Binds hydrophobic ubiquinone biosynthetic intermediates via its SCP2 domain and is essential for the stability of the Ubi complex. May constitute a docking platform where Ubi enzymes assemble and access their SCP2-bound polyprenyl substrates.</text>
</comment>
<dbReference type="InterPro" id="IPR003033">
    <property type="entry name" value="SCP2_sterol-bd_dom"/>
</dbReference>
<organism evidence="4 5">
    <name type="scientific">Idiomarina tyrosinivorans</name>
    <dbReference type="NCBI Taxonomy" id="1445662"/>
    <lineage>
        <taxon>Bacteria</taxon>
        <taxon>Pseudomonadati</taxon>
        <taxon>Pseudomonadota</taxon>
        <taxon>Gammaproteobacteria</taxon>
        <taxon>Alteromonadales</taxon>
        <taxon>Idiomarinaceae</taxon>
        <taxon>Idiomarina</taxon>
    </lineage>
</organism>
<dbReference type="EMBL" id="PIQH01000007">
    <property type="protein sequence ID" value="RUO80002.1"/>
    <property type="molecule type" value="Genomic_DNA"/>
</dbReference>
<comment type="pathway">
    <text evidence="1">Cofactor biosynthesis; ubiquinone biosynthesis.</text>
</comment>
<keyword evidence="5" id="KW-1185">Reference proteome</keyword>
<evidence type="ECO:0000313" key="5">
    <source>
        <dbReference type="Proteomes" id="UP000287996"/>
    </source>
</evidence>
<dbReference type="InterPro" id="IPR036527">
    <property type="entry name" value="SCP2_sterol-bd_dom_sf"/>
</dbReference>
<dbReference type="GO" id="GO:0005737">
    <property type="term" value="C:cytoplasm"/>
    <property type="evidence" value="ECO:0007669"/>
    <property type="project" value="UniProtKB-SubCell"/>
</dbReference>
<keyword evidence="1" id="KW-0831">Ubiquinone biosynthesis</keyword>
<evidence type="ECO:0000256" key="1">
    <source>
        <dbReference type="HAMAP-Rule" id="MF_02215"/>
    </source>
</evidence>
<feature type="coiled-coil region" evidence="2">
    <location>
        <begin position="168"/>
        <end position="202"/>
    </location>
</feature>
<evidence type="ECO:0000313" key="4">
    <source>
        <dbReference type="EMBL" id="RUO80002.1"/>
    </source>
</evidence>
<gene>
    <name evidence="1" type="primary">ubiJ</name>
    <name evidence="4" type="ORF">CWI84_08565</name>
</gene>
<dbReference type="RefSeq" id="WP_126842178.1">
    <property type="nucleotide sequence ID" value="NZ_PIQH01000007.1"/>
</dbReference>
<dbReference type="Proteomes" id="UP000287996">
    <property type="component" value="Unassembled WGS sequence"/>
</dbReference>
<dbReference type="AlphaFoldDB" id="A0A432ZQ84"/>
<keyword evidence="2" id="KW-0175">Coiled coil</keyword>
<comment type="subcellular location">
    <subcellularLocation>
        <location evidence="1">Cytoplasm</location>
    </subcellularLocation>
</comment>
<dbReference type="PANTHER" id="PTHR38693">
    <property type="entry name" value="UBIQUINONE BIOSYNTHESIS PROTEIN UBIJ"/>
    <property type="match status" value="1"/>
</dbReference>
<accession>A0A432ZQ84</accession>